<dbReference type="GO" id="GO:0005840">
    <property type="term" value="C:ribosome"/>
    <property type="evidence" value="ECO:0007669"/>
    <property type="project" value="UniProtKB-KW"/>
</dbReference>
<dbReference type="Pfam" id="PF00573">
    <property type="entry name" value="Ribosomal_L4"/>
    <property type="match status" value="1"/>
</dbReference>
<keyword evidence="3" id="KW-0687">Ribonucleoprotein</keyword>
<keyword evidence="2 6" id="KW-0689">Ribosomal protein</keyword>
<proteinExistence type="inferred from homology"/>
<dbReference type="GO" id="GO:1990904">
    <property type="term" value="C:ribonucleoprotein complex"/>
    <property type="evidence" value="ECO:0007669"/>
    <property type="project" value="UniProtKB-KW"/>
</dbReference>
<dbReference type="InterPro" id="IPR002136">
    <property type="entry name" value="Ribosomal_uL4"/>
</dbReference>
<dbReference type="InterPro" id="IPR013005">
    <property type="entry name" value="Ribosomal_uL4-like"/>
</dbReference>
<comment type="caution">
    <text evidence="6">The sequence shown here is derived from an EMBL/GenBank/DDBJ whole genome shotgun (WGS) entry which is preliminary data.</text>
</comment>
<accession>A0AAD9QUA9</accession>
<evidence type="ECO:0000256" key="3">
    <source>
        <dbReference type="ARBA" id="ARBA00023274"/>
    </source>
</evidence>
<organism evidence="6 7">
    <name type="scientific">Acropora cervicornis</name>
    <name type="common">Staghorn coral</name>
    <dbReference type="NCBI Taxonomy" id="6130"/>
    <lineage>
        <taxon>Eukaryota</taxon>
        <taxon>Metazoa</taxon>
        <taxon>Cnidaria</taxon>
        <taxon>Anthozoa</taxon>
        <taxon>Hexacorallia</taxon>
        <taxon>Scleractinia</taxon>
        <taxon>Astrocoeniina</taxon>
        <taxon>Acroporidae</taxon>
        <taxon>Acropora</taxon>
    </lineage>
</organism>
<evidence type="ECO:0000256" key="1">
    <source>
        <dbReference type="ARBA" id="ARBA00010528"/>
    </source>
</evidence>
<protein>
    <recommendedName>
        <fullName evidence="4">Large ribosomal subunit protein uL4m</fullName>
    </recommendedName>
</protein>
<dbReference type="SUPFAM" id="SSF52166">
    <property type="entry name" value="Ribosomal protein L4"/>
    <property type="match status" value="1"/>
</dbReference>
<dbReference type="GO" id="GO:0003735">
    <property type="term" value="F:structural constituent of ribosome"/>
    <property type="evidence" value="ECO:0007669"/>
    <property type="project" value="InterPro"/>
</dbReference>
<dbReference type="GO" id="GO:0006412">
    <property type="term" value="P:translation"/>
    <property type="evidence" value="ECO:0007669"/>
    <property type="project" value="InterPro"/>
</dbReference>
<sequence>MSLTSRFLRRNPFFGSFGLLSSPADLPKCQKILLPFCQAPMTSRWYKFSIKPLAPVPKPKPLDVETLPCSGVFSPSVCSFIAERDYENHNSGILAWVTSFTGENPVGLIELNKFVFGANPRIDILQRVVVWQRAKRRAGTACVKTRSEKRGGGRKPWQQKGTGRARQGSIRAPHFIGGGHAHGPKPKSFYYSLPKKVRRMGLRTALSVRYAQGDLHIVDSFKDIESERDLIPLLEKRDWNNAVLVDSEPNSKLRRAAVEMDKVDVLYSLALNVYTILHRKNTILTLDAVRALEERLVEDDRILINKFE</sequence>
<dbReference type="AlphaFoldDB" id="A0AAD9QUA9"/>
<dbReference type="Gene3D" id="3.40.1370.10">
    <property type="match status" value="1"/>
</dbReference>
<evidence type="ECO:0000313" key="7">
    <source>
        <dbReference type="Proteomes" id="UP001249851"/>
    </source>
</evidence>
<dbReference type="Proteomes" id="UP001249851">
    <property type="component" value="Unassembled WGS sequence"/>
</dbReference>
<dbReference type="HAMAP" id="MF_01328_B">
    <property type="entry name" value="Ribosomal_uL4_B"/>
    <property type="match status" value="1"/>
</dbReference>
<evidence type="ECO:0000256" key="4">
    <source>
        <dbReference type="ARBA" id="ARBA00040565"/>
    </source>
</evidence>
<name>A0AAD9QUA9_ACRCE</name>
<dbReference type="PANTHER" id="PTHR10746">
    <property type="entry name" value="50S RIBOSOMAL PROTEIN L4"/>
    <property type="match status" value="1"/>
</dbReference>
<dbReference type="InterPro" id="IPR023574">
    <property type="entry name" value="Ribosomal_uL4_dom_sf"/>
</dbReference>
<evidence type="ECO:0000256" key="5">
    <source>
        <dbReference type="SAM" id="MobiDB-lite"/>
    </source>
</evidence>
<reference evidence="6" key="1">
    <citation type="journal article" date="2023" name="G3 (Bethesda)">
        <title>Whole genome assembly and annotation of the endangered Caribbean coral Acropora cervicornis.</title>
        <authorList>
            <person name="Selwyn J.D."/>
            <person name="Vollmer S.V."/>
        </authorList>
    </citation>
    <scope>NUCLEOTIDE SEQUENCE</scope>
    <source>
        <strain evidence="6">K2</strain>
    </source>
</reference>
<gene>
    <name evidence="6" type="ORF">P5673_008333</name>
</gene>
<feature type="region of interest" description="Disordered" evidence="5">
    <location>
        <begin position="142"/>
        <end position="165"/>
    </location>
</feature>
<comment type="similarity">
    <text evidence="1">Belongs to the universal ribosomal protein uL4 family.</text>
</comment>
<evidence type="ECO:0000256" key="2">
    <source>
        <dbReference type="ARBA" id="ARBA00022980"/>
    </source>
</evidence>
<dbReference type="PANTHER" id="PTHR10746:SF6">
    <property type="entry name" value="LARGE RIBOSOMAL SUBUNIT PROTEIN UL4M"/>
    <property type="match status" value="1"/>
</dbReference>
<reference evidence="6" key="2">
    <citation type="journal article" date="2023" name="Science">
        <title>Genomic signatures of disease resistance in endangered staghorn corals.</title>
        <authorList>
            <person name="Vollmer S.V."/>
            <person name="Selwyn J.D."/>
            <person name="Despard B.A."/>
            <person name="Roesel C.L."/>
        </authorList>
    </citation>
    <scope>NUCLEOTIDE SEQUENCE</scope>
    <source>
        <strain evidence="6">K2</strain>
    </source>
</reference>
<dbReference type="NCBIfam" id="TIGR03953">
    <property type="entry name" value="rplD_bact"/>
    <property type="match status" value="1"/>
</dbReference>
<dbReference type="EMBL" id="JARQWQ010000014">
    <property type="protein sequence ID" value="KAK2567507.1"/>
    <property type="molecule type" value="Genomic_DNA"/>
</dbReference>
<evidence type="ECO:0000313" key="6">
    <source>
        <dbReference type="EMBL" id="KAK2567507.1"/>
    </source>
</evidence>
<keyword evidence="7" id="KW-1185">Reference proteome</keyword>